<dbReference type="AlphaFoldDB" id="A0A7S3UH03"/>
<dbReference type="Pfam" id="PF00173">
    <property type="entry name" value="Cyt-b5"/>
    <property type="match status" value="1"/>
</dbReference>
<dbReference type="PROSITE" id="PS50255">
    <property type="entry name" value="CYTOCHROME_B5_2"/>
    <property type="match status" value="1"/>
</dbReference>
<protein>
    <recommendedName>
        <fullName evidence="4">Cytochrome b5 heme-binding domain-containing protein</fullName>
    </recommendedName>
</protein>
<evidence type="ECO:0000313" key="5">
    <source>
        <dbReference type="EMBL" id="CAE0613527.1"/>
    </source>
</evidence>
<dbReference type="Gene3D" id="3.10.120.10">
    <property type="entry name" value="Cytochrome b5-like heme/steroid binding domain"/>
    <property type="match status" value="1"/>
</dbReference>
<dbReference type="PIRSF" id="PIRSF015921">
    <property type="entry name" value="FA_sphinglp_des"/>
    <property type="match status" value="1"/>
</dbReference>
<gene>
    <name evidence="5" type="ORF">PSAL00342_LOCUS7426</name>
</gene>
<accession>A0A7S3UH03</accession>
<evidence type="ECO:0000256" key="1">
    <source>
        <dbReference type="ARBA" id="ARBA00023002"/>
    </source>
</evidence>
<dbReference type="SMART" id="SM01117">
    <property type="entry name" value="Cyt-b5"/>
    <property type="match status" value="1"/>
</dbReference>
<feature type="compositionally biased region" description="Basic and acidic residues" evidence="2">
    <location>
        <begin position="86"/>
        <end position="100"/>
    </location>
</feature>
<sequence length="523" mass="59583">MDVSRVLLKHAQGGPNQPMWTAIRGNVYDIEGWVERHPGGDVIRVAAGRDATWLFESYHGKHVENVLEQLYVGKLVDGNDGIEQVEKRTEKDEKMDHVERSSTPTVRKRKNQEHKRMDEPAGREELEGTKRSTENRSDDDPWESHEPQDVLRMMEEDLEPVATYKTGPFYDELKRRVNKEMRQKGVNLRTSTSMYVKSALILTSCVITWWNAFFSPYQALRMVCAALLGFCRAQVGVSIQHDANHGAYSKNKLASTIAGASLDFVGASSFMWKQQHVVGHHAYTNVDGMDPDIRVGEKDVRRVTQYQPWHPHHALQHLYLGWLYSLLAIKSFAVDDFQALHTGRIGNVRINRMTRIEMGIFWAGKLFYFCCVYMVPCLLSTSGWMELILLWSMNEAVAGWTLAFLFQVAHVVGEVDFIKADEKTGRVDCEWAIAQLETTADFSHGSSFWLHVSGGLNHQVVHHLFPGICHTHYPKIAPILKQLCLEKGVKYRVFPSFWSALQAHFRYMKHVGSVKVPSLATVG</sequence>
<keyword evidence="1" id="KW-0560">Oxidoreductase</keyword>
<dbReference type="SUPFAM" id="SSF55856">
    <property type="entry name" value="Cytochrome b5-like heme/steroid binding domain"/>
    <property type="match status" value="1"/>
</dbReference>
<dbReference type="InterPro" id="IPR036400">
    <property type="entry name" value="Cyt_B5-like_heme/steroid_sf"/>
</dbReference>
<name>A0A7S3UH03_9CHLO</name>
<evidence type="ECO:0000256" key="2">
    <source>
        <dbReference type="SAM" id="MobiDB-lite"/>
    </source>
</evidence>
<feature type="transmembrane region" description="Helical" evidence="3">
    <location>
        <begin position="359"/>
        <end position="385"/>
    </location>
</feature>
<dbReference type="InterPro" id="IPR012171">
    <property type="entry name" value="Fatty_acid_desaturase"/>
</dbReference>
<dbReference type="CDD" id="cd03506">
    <property type="entry name" value="Delta6-FADS-like"/>
    <property type="match status" value="1"/>
</dbReference>
<feature type="domain" description="Cytochrome b5 heme-binding" evidence="4">
    <location>
        <begin position="7"/>
        <end position="76"/>
    </location>
</feature>
<reference evidence="5" key="1">
    <citation type="submission" date="2021-01" db="EMBL/GenBank/DDBJ databases">
        <authorList>
            <person name="Corre E."/>
            <person name="Pelletier E."/>
            <person name="Niang G."/>
            <person name="Scheremetjew M."/>
            <person name="Finn R."/>
            <person name="Kale V."/>
            <person name="Holt S."/>
            <person name="Cochrane G."/>
            <person name="Meng A."/>
            <person name="Brown T."/>
            <person name="Cohen L."/>
        </authorList>
    </citation>
    <scope>NUCLEOTIDE SEQUENCE</scope>
    <source>
        <strain evidence="5">CCMP1897</strain>
    </source>
</reference>
<feature type="compositionally biased region" description="Basic and acidic residues" evidence="2">
    <location>
        <begin position="114"/>
        <end position="145"/>
    </location>
</feature>
<proteinExistence type="predicted"/>
<keyword evidence="3" id="KW-0812">Transmembrane</keyword>
<dbReference type="InterPro" id="IPR005804">
    <property type="entry name" value="FA_desaturase_dom"/>
</dbReference>
<dbReference type="PANTHER" id="PTHR19353">
    <property type="entry name" value="FATTY ACID DESATURASE 2"/>
    <property type="match status" value="1"/>
</dbReference>
<dbReference type="PANTHER" id="PTHR19353:SF19">
    <property type="entry name" value="DELTA(5) FATTY ACID DESATURASE C-RELATED"/>
    <property type="match status" value="1"/>
</dbReference>
<keyword evidence="3" id="KW-0472">Membrane</keyword>
<dbReference type="EMBL" id="HBIS01009028">
    <property type="protein sequence ID" value="CAE0613527.1"/>
    <property type="molecule type" value="Transcribed_RNA"/>
</dbReference>
<organism evidence="5">
    <name type="scientific">Picocystis salinarum</name>
    <dbReference type="NCBI Taxonomy" id="88271"/>
    <lineage>
        <taxon>Eukaryota</taxon>
        <taxon>Viridiplantae</taxon>
        <taxon>Chlorophyta</taxon>
        <taxon>Picocystophyceae</taxon>
        <taxon>Picocystales</taxon>
        <taxon>Picocystaceae</taxon>
        <taxon>Picocystis</taxon>
    </lineage>
</organism>
<evidence type="ECO:0000259" key="4">
    <source>
        <dbReference type="PROSITE" id="PS50255"/>
    </source>
</evidence>
<feature type="region of interest" description="Disordered" evidence="2">
    <location>
        <begin position="86"/>
        <end position="145"/>
    </location>
</feature>
<dbReference type="Pfam" id="PF00487">
    <property type="entry name" value="FA_desaturase"/>
    <property type="match status" value="1"/>
</dbReference>
<dbReference type="GO" id="GO:0006636">
    <property type="term" value="P:unsaturated fatty acid biosynthetic process"/>
    <property type="evidence" value="ECO:0007669"/>
    <property type="project" value="UniProtKB-ARBA"/>
</dbReference>
<dbReference type="GO" id="GO:0016020">
    <property type="term" value="C:membrane"/>
    <property type="evidence" value="ECO:0007669"/>
    <property type="project" value="TreeGrafter"/>
</dbReference>
<dbReference type="InterPro" id="IPR001199">
    <property type="entry name" value="Cyt_B5-like_heme/steroid-bd"/>
</dbReference>
<evidence type="ECO:0000256" key="3">
    <source>
        <dbReference type="SAM" id="Phobius"/>
    </source>
</evidence>
<dbReference type="GO" id="GO:0042759">
    <property type="term" value="P:long-chain fatty acid biosynthetic process"/>
    <property type="evidence" value="ECO:0007669"/>
    <property type="project" value="UniProtKB-ARBA"/>
</dbReference>
<keyword evidence="3" id="KW-1133">Transmembrane helix</keyword>
<dbReference type="GO" id="GO:0016717">
    <property type="term" value="F:oxidoreductase activity, acting on paired donors, with oxidation of a pair of donors resulting in the reduction of molecular oxygen to two molecules of water"/>
    <property type="evidence" value="ECO:0007669"/>
    <property type="project" value="UniProtKB-ARBA"/>
</dbReference>
<feature type="transmembrane region" description="Helical" evidence="3">
    <location>
        <begin position="397"/>
        <end position="418"/>
    </location>
</feature>